<proteinExistence type="predicted"/>
<dbReference type="GO" id="GO:0016020">
    <property type="term" value="C:membrane"/>
    <property type="evidence" value="ECO:0007669"/>
    <property type="project" value="UniProtKB-SubCell"/>
</dbReference>
<dbReference type="Pfam" id="PF01545">
    <property type="entry name" value="Cation_efflux"/>
    <property type="match status" value="1"/>
</dbReference>
<dbReference type="PANTHER" id="PTHR13414:SF9">
    <property type="entry name" value="PROTON-COUPLED ZINC ANTIPORTER SLC30A9, MITOCHONDRIAL"/>
    <property type="match status" value="1"/>
</dbReference>
<sequence length="321" mass="34646">MGFIQLLKKGNTSSGIAAIGNTVLAILKGIAAAFSGSGTMFASAVHSLADAVNQGFVYFGSALAEMKPSKRFPTGFGRLINIFCMIAVIVVTIMAYETIMKGWKLLKHPAESSDFLLNFFVLVAAIAVDGFILFKAMKEIAEEAGVKEKGNIMATAFKNVNKASPATRLVFYEDLVATSGAVLALIGIILAQFFGVLAADGVITILIGLLMIFVAFRVGYDNMVGLIGVAAPSDVENKMADVLLADPDVVDIYKMRIIQEGRVYHIDGIVELRKGLSLAQADDIKFRVMDRLLREPEVADVTLGIIEDDEKRDWKGMPEPT</sequence>
<dbReference type="InterPro" id="IPR002524">
    <property type="entry name" value="Cation_efflux"/>
</dbReference>
<dbReference type="NCBIfam" id="TIGR01297">
    <property type="entry name" value="CDF"/>
    <property type="match status" value="1"/>
</dbReference>
<dbReference type="EMBL" id="MAYT01000032">
    <property type="protein sequence ID" value="OCA80859.1"/>
    <property type="molecule type" value="Genomic_DNA"/>
</dbReference>
<evidence type="ECO:0000259" key="7">
    <source>
        <dbReference type="Pfam" id="PF01545"/>
    </source>
</evidence>
<dbReference type="InterPro" id="IPR027469">
    <property type="entry name" value="Cation_efflux_TMD_sf"/>
</dbReference>
<dbReference type="PANTHER" id="PTHR13414">
    <property type="entry name" value="HUEL-CATION TRANSPORTER"/>
    <property type="match status" value="1"/>
</dbReference>
<dbReference type="GO" id="GO:0008324">
    <property type="term" value="F:monoatomic cation transmembrane transporter activity"/>
    <property type="evidence" value="ECO:0007669"/>
    <property type="project" value="InterPro"/>
</dbReference>
<dbReference type="InterPro" id="IPR040177">
    <property type="entry name" value="SLC30A9"/>
</dbReference>
<gene>
    <name evidence="8" type="ORF">A8F95_17270</name>
</gene>
<evidence type="ECO:0000256" key="2">
    <source>
        <dbReference type="ARBA" id="ARBA00022448"/>
    </source>
</evidence>
<evidence type="ECO:0000313" key="9">
    <source>
        <dbReference type="Proteomes" id="UP000092578"/>
    </source>
</evidence>
<dbReference type="RefSeq" id="WP_065412307.1">
    <property type="nucleotide sequence ID" value="NZ_MAYT01000032.1"/>
</dbReference>
<evidence type="ECO:0000256" key="1">
    <source>
        <dbReference type="ARBA" id="ARBA00004141"/>
    </source>
</evidence>
<keyword evidence="2" id="KW-0813">Transport</keyword>
<dbReference type="AlphaFoldDB" id="A0A1B9AAI1"/>
<name>A0A1B9AAI1_9BACI</name>
<feature type="domain" description="Cation efflux protein transmembrane" evidence="7">
    <location>
        <begin position="16"/>
        <end position="226"/>
    </location>
</feature>
<dbReference type="Gene3D" id="3.30.70.1350">
    <property type="entry name" value="Cation efflux protein, cytoplasmic domain"/>
    <property type="match status" value="1"/>
</dbReference>
<keyword evidence="9" id="KW-1185">Reference proteome</keyword>
<dbReference type="SUPFAM" id="SSF161111">
    <property type="entry name" value="Cation efflux protein transmembrane domain-like"/>
    <property type="match status" value="1"/>
</dbReference>
<dbReference type="InterPro" id="IPR036837">
    <property type="entry name" value="Cation_efflux_CTD_sf"/>
</dbReference>
<dbReference type="GO" id="GO:0006829">
    <property type="term" value="P:zinc ion transport"/>
    <property type="evidence" value="ECO:0007669"/>
    <property type="project" value="InterPro"/>
</dbReference>
<dbReference type="InterPro" id="IPR058533">
    <property type="entry name" value="Cation_efflux_TM"/>
</dbReference>
<organism evidence="8 9">
    <name type="scientific">Pseudobacillus wudalianchiensis</name>
    <dbReference type="NCBI Taxonomy" id="1743143"/>
    <lineage>
        <taxon>Bacteria</taxon>
        <taxon>Bacillati</taxon>
        <taxon>Bacillota</taxon>
        <taxon>Bacilli</taxon>
        <taxon>Bacillales</taxon>
        <taxon>Bacillaceae</taxon>
        <taxon>Pseudobacillus</taxon>
    </lineage>
</organism>
<feature type="transmembrane region" description="Helical" evidence="6">
    <location>
        <begin position="201"/>
        <end position="220"/>
    </location>
</feature>
<dbReference type="Proteomes" id="UP000092578">
    <property type="component" value="Unassembled WGS sequence"/>
</dbReference>
<dbReference type="Gene3D" id="1.20.1510.10">
    <property type="entry name" value="Cation efflux protein transmembrane domain"/>
    <property type="match status" value="1"/>
</dbReference>
<evidence type="ECO:0000313" key="8">
    <source>
        <dbReference type="EMBL" id="OCA80859.1"/>
    </source>
</evidence>
<feature type="transmembrane region" description="Helical" evidence="6">
    <location>
        <begin position="76"/>
        <end position="96"/>
    </location>
</feature>
<accession>A0A1B9AAI1</accession>
<reference evidence="9" key="1">
    <citation type="submission" date="2016-05" db="EMBL/GenBank/DDBJ databases">
        <authorList>
            <person name="Liu B."/>
            <person name="Wang J."/>
            <person name="Zhu Y."/>
            <person name="Liu G."/>
            <person name="Chen Q."/>
            <person name="Chen Z."/>
            <person name="Lan J."/>
            <person name="Che J."/>
            <person name="Ge C."/>
            <person name="Shi H."/>
            <person name="Pan Z."/>
            <person name="Liu X."/>
        </authorList>
    </citation>
    <scope>NUCLEOTIDE SEQUENCE [LARGE SCALE GENOMIC DNA]</scope>
    <source>
        <strain evidence="9">FJAT-27215</strain>
    </source>
</reference>
<keyword evidence="4 6" id="KW-1133">Transmembrane helix</keyword>
<comment type="subcellular location">
    <subcellularLocation>
        <location evidence="1">Membrane</location>
        <topology evidence="1">Multi-pass membrane protein</topology>
    </subcellularLocation>
</comment>
<evidence type="ECO:0000256" key="3">
    <source>
        <dbReference type="ARBA" id="ARBA00022692"/>
    </source>
</evidence>
<protein>
    <submittedName>
        <fullName evidence="8">Cobalt transporter</fullName>
    </submittedName>
</protein>
<feature type="transmembrane region" description="Helical" evidence="6">
    <location>
        <begin position="175"/>
        <end position="195"/>
    </location>
</feature>
<evidence type="ECO:0000256" key="6">
    <source>
        <dbReference type="SAM" id="Phobius"/>
    </source>
</evidence>
<keyword evidence="5 6" id="KW-0472">Membrane</keyword>
<keyword evidence="3 6" id="KW-0812">Transmembrane</keyword>
<comment type="caution">
    <text evidence="8">The sequence shown here is derived from an EMBL/GenBank/DDBJ whole genome shotgun (WGS) entry which is preliminary data.</text>
</comment>
<evidence type="ECO:0000256" key="4">
    <source>
        <dbReference type="ARBA" id="ARBA00022989"/>
    </source>
</evidence>
<feature type="transmembrane region" description="Helical" evidence="6">
    <location>
        <begin position="116"/>
        <end position="134"/>
    </location>
</feature>
<dbReference type="SUPFAM" id="SSF160240">
    <property type="entry name" value="Cation efflux protein cytoplasmic domain-like"/>
    <property type="match status" value="1"/>
</dbReference>
<evidence type="ECO:0000256" key="5">
    <source>
        <dbReference type="ARBA" id="ARBA00023136"/>
    </source>
</evidence>